<name>A0A1P8Q439_9LACO</name>
<evidence type="ECO:0000313" key="3">
    <source>
        <dbReference type="Proteomes" id="UP000187499"/>
    </source>
</evidence>
<dbReference type="RefSeq" id="WP_076616063.1">
    <property type="nucleotide sequence ID" value="NZ_CP019323.1"/>
</dbReference>
<evidence type="ECO:0000313" key="2">
    <source>
        <dbReference type="EMBL" id="APX72569.1"/>
    </source>
</evidence>
<keyword evidence="1" id="KW-0472">Membrane</keyword>
<reference evidence="3" key="1">
    <citation type="submission" date="2016-12" db="EMBL/GenBank/DDBJ databases">
        <authorList>
            <person name="Jung M.Y."/>
            <person name="Lee S.H."/>
        </authorList>
    </citation>
    <scope>NUCLEOTIDE SEQUENCE [LARGE SCALE GENOMIC DNA]</scope>
    <source>
        <strain evidence="3">WiKim39</strain>
    </source>
</reference>
<feature type="transmembrane region" description="Helical" evidence="1">
    <location>
        <begin position="64"/>
        <end position="86"/>
    </location>
</feature>
<dbReference type="STRING" id="1847728.BTM29_08405"/>
<gene>
    <name evidence="2" type="ORF">BTM29_08405</name>
</gene>
<dbReference type="AlphaFoldDB" id="A0A1P8Q439"/>
<dbReference type="EMBL" id="CP019323">
    <property type="protein sequence ID" value="APX72569.1"/>
    <property type="molecule type" value="Genomic_DNA"/>
</dbReference>
<dbReference type="OrthoDB" id="2328677at2"/>
<protein>
    <submittedName>
        <fullName evidence="2">Uncharacterized protein</fullName>
    </submittedName>
</protein>
<sequence length="87" mass="9602">MKREYSFFITVSFIVIDLIISLLTRFNVVSTFVGVTTGVLLIAILILITRVFTKLDMKKGKTAFSFLAAVFVLLIFGPLLLVSSVAV</sequence>
<dbReference type="Proteomes" id="UP000187499">
    <property type="component" value="Chromosome"/>
</dbReference>
<proteinExistence type="predicted"/>
<feature type="transmembrane region" description="Helical" evidence="1">
    <location>
        <begin position="32"/>
        <end position="52"/>
    </location>
</feature>
<dbReference type="KEGG" id="lalw:BTM29_08405"/>
<keyword evidence="1" id="KW-1133">Transmembrane helix</keyword>
<keyword evidence="1" id="KW-0812">Transmembrane</keyword>
<keyword evidence="3" id="KW-1185">Reference proteome</keyword>
<accession>A0A1P8Q439</accession>
<organism evidence="2 3">
    <name type="scientific">Companilactobacillus allii</name>
    <dbReference type="NCBI Taxonomy" id="1847728"/>
    <lineage>
        <taxon>Bacteria</taxon>
        <taxon>Bacillati</taxon>
        <taxon>Bacillota</taxon>
        <taxon>Bacilli</taxon>
        <taxon>Lactobacillales</taxon>
        <taxon>Lactobacillaceae</taxon>
        <taxon>Companilactobacillus</taxon>
    </lineage>
</organism>
<evidence type="ECO:0000256" key="1">
    <source>
        <dbReference type="SAM" id="Phobius"/>
    </source>
</evidence>
<feature type="transmembrane region" description="Helical" evidence="1">
    <location>
        <begin position="7"/>
        <end position="26"/>
    </location>
</feature>